<evidence type="ECO:0000313" key="3">
    <source>
        <dbReference type="Proteomes" id="UP001634394"/>
    </source>
</evidence>
<dbReference type="AlphaFoldDB" id="A0ABD3WKY2"/>
<dbReference type="SUPFAM" id="SSF50800">
    <property type="entry name" value="PK beta-barrel domain-like"/>
    <property type="match status" value="1"/>
</dbReference>
<gene>
    <name evidence="2" type="ORF">ACJMK2_036525</name>
</gene>
<feature type="domain" description="MOSC" evidence="1">
    <location>
        <begin position="173"/>
        <end position="322"/>
    </location>
</feature>
<reference evidence="2 3" key="1">
    <citation type="submission" date="2024-11" db="EMBL/GenBank/DDBJ databases">
        <title>Chromosome-level genome assembly of the freshwater bivalve Anodonta woodiana.</title>
        <authorList>
            <person name="Chen X."/>
        </authorList>
    </citation>
    <scope>NUCLEOTIDE SEQUENCE [LARGE SCALE GENOMIC DNA]</scope>
    <source>
        <strain evidence="2">MN2024</strain>
        <tissue evidence="2">Gills</tissue>
    </source>
</reference>
<proteinExistence type="predicted"/>
<name>A0ABD3WKY2_SINWO</name>
<dbReference type="InterPro" id="IPR005302">
    <property type="entry name" value="MoCF_Sase_C"/>
</dbReference>
<evidence type="ECO:0000313" key="2">
    <source>
        <dbReference type="EMBL" id="KAL3873397.1"/>
    </source>
</evidence>
<organism evidence="2 3">
    <name type="scientific">Sinanodonta woodiana</name>
    <name type="common">Chinese pond mussel</name>
    <name type="synonym">Anodonta woodiana</name>
    <dbReference type="NCBI Taxonomy" id="1069815"/>
    <lineage>
        <taxon>Eukaryota</taxon>
        <taxon>Metazoa</taxon>
        <taxon>Spiralia</taxon>
        <taxon>Lophotrochozoa</taxon>
        <taxon>Mollusca</taxon>
        <taxon>Bivalvia</taxon>
        <taxon>Autobranchia</taxon>
        <taxon>Heteroconchia</taxon>
        <taxon>Palaeoheterodonta</taxon>
        <taxon>Unionida</taxon>
        <taxon>Unionoidea</taxon>
        <taxon>Unionidae</taxon>
        <taxon>Unioninae</taxon>
        <taxon>Sinanodonta</taxon>
    </lineage>
</organism>
<dbReference type="PANTHER" id="PTHR14237:SF19">
    <property type="entry name" value="MITOCHONDRIAL AMIDOXIME REDUCING COMPONENT 1"/>
    <property type="match status" value="1"/>
</dbReference>
<dbReference type="Proteomes" id="UP001634394">
    <property type="component" value="Unassembled WGS sequence"/>
</dbReference>
<comment type="caution">
    <text evidence="2">The sequence shown here is derived from an EMBL/GenBank/DDBJ whole genome shotgun (WGS) entry which is preliminary data.</text>
</comment>
<dbReference type="PROSITE" id="PS51340">
    <property type="entry name" value="MOSC"/>
    <property type="match status" value="1"/>
</dbReference>
<dbReference type="SUPFAM" id="SSF141673">
    <property type="entry name" value="MOSC N-terminal domain-like"/>
    <property type="match status" value="1"/>
</dbReference>
<accession>A0ABD3WKY2</accession>
<dbReference type="InterPro" id="IPR011037">
    <property type="entry name" value="Pyrv_Knase-like_insert_dom_sf"/>
</dbReference>
<dbReference type="EMBL" id="JBJQND010000006">
    <property type="protein sequence ID" value="KAL3873397.1"/>
    <property type="molecule type" value="Genomic_DNA"/>
</dbReference>
<dbReference type="InterPro" id="IPR005303">
    <property type="entry name" value="MOCOS_middle"/>
</dbReference>
<dbReference type="Pfam" id="PF03476">
    <property type="entry name" value="MOSC_N"/>
    <property type="match status" value="1"/>
</dbReference>
<protein>
    <recommendedName>
        <fullName evidence="1">MOSC domain-containing protein</fullName>
    </recommendedName>
</protein>
<sequence>MLGDISSEGKTFMTLLGITAYQVGIAVWMKWKRWQSCEAVGKVVGILQYPVKSCKAVQLKAARCTYQGLYFDGLYDRHWMITQANGDFITQRQYPKMALITTSSHGDKLCLDAPGMETLALPINPPVDPSKIRSCRVWSDRIDALDCGDDAGAWVSQYLVNEGLRIVFSASHMPKRDITLEDKPWGNLAQSGDVSAFSDWSSFMILTTASIHDLNERLKEPITVENFRPNLLIENSIPFDEDEWDAIQIGDKVVLRCLDPCTRCVLTTVNPKTGIKSPEGEPLNTLKKFRLFSKYGTSPCFGVNATPDIEGDIRVGDKVYAIRRRVERDNFCKTDI</sequence>
<evidence type="ECO:0000259" key="1">
    <source>
        <dbReference type="PROSITE" id="PS51340"/>
    </source>
</evidence>
<dbReference type="Pfam" id="PF03473">
    <property type="entry name" value="MOSC"/>
    <property type="match status" value="1"/>
</dbReference>
<dbReference type="PANTHER" id="PTHR14237">
    <property type="entry name" value="MOLYBDOPTERIN COFACTOR SULFURASE MOSC"/>
    <property type="match status" value="1"/>
</dbReference>
<keyword evidence="3" id="KW-1185">Reference proteome</keyword>